<comment type="caution">
    <text evidence="3">The sequence shown here is derived from an EMBL/GenBank/DDBJ whole genome shotgun (WGS) entry which is preliminary data.</text>
</comment>
<sequence>MVDFRIEWHQEPLKCEIKLQNRGDVRDTILRFACFLCPYEREGDIVPTMTKLRQHMHMRHHFAPVNTTRIKWHHTHAGNRFVNKPGKGVQRRWTCQACPVYFKTKKELMEHFVPSHVPEDYKMPLSELDTVDTPPSSSSRSETEIDTPVSSLSLSSQNHAQSRTTDSNEDDDDVFQPPLPLPTARPLRSSPRKDKGKGKLQEAPMQLPFSTARSKLAKEANEVRRQISKISIIGH</sequence>
<name>A0A8H4F2V2_MUCCL</name>
<gene>
    <name evidence="3" type="ORF">FB192DRAFT_1071129</name>
</gene>
<reference evidence="3 4" key="1">
    <citation type="submission" date="2019-09" db="EMBL/GenBank/DDBJ databases">
        <authorList>
            <consortium name="DOE Joint Genome Institute"/>
            <person name="Mondo S.J."/>
            <person name="Navarro-Mendoza M.I."/>
            <person name="Perez-Arques C."/>
            <person name="Panchal S."/>
            <person name="Nicolas F.E."/>
            <person name="Ganguly P."/>
            <person name="Pangilinan J."/>
            <person name="Grigoriev I."/>
            <person name="Heitman J."/>
            <person name="Sanya K."/>
            <person name="Garre V."/>
        </authorList>
    </citation>
    <scope>NUCLEOTIDE SEQUENCE [LARGE SCALE GENOMIC DNA]</scope>
    <source>
        <strain evidence="3 4">MU402</strain>
    </source>
</reference>
<evidence type="ECO:0000259" key="2">
    <source>
        <dbReference type="PROSITE" id="PS00028"/>
    </source>
</evidence>
<dbReference type="AlphaFoldDB" id="A0A8H4F2V2"/>
<evidence type="ECO:0000313" key="4">
    <source>
        <dbReference type="Proteomes" id="UP000469890"/>
    </source>
</evidence>
<dbReference type="Proteomes" id="UP000469890">
    <property type="component" value="Unassembled WGS sequence"/>
</dbReference>
<dbReference type="InterPro" id="IPR013087">
    <property type="entry name" value="Znf_C2H2_type"/>
</dbReference>
<dbReference type="EMBL" id="JAAECE010000003">
    <property type="protein sequence ID" value="KAF1802939.1"/>
    <property type="molecule type" value="Genomic_DNA"/>
</dbReference>
<dbReference type="PROSITE" id="PS00028">
    <property type="entry name" value="ZINC_FINGER_C2H2_1"/>
    <property type="match status" value="1"/>
</dbReference>
<evidence type="ECO:0000256" key="1">
    <source>
        <dbReference type="SAM" id="MobiDB-lite"/>
    </source>
</evidence>
<feature type="compositionally biased region" description="Polar residues" evidence="1">
    <location>
        <begin position="148"/>
        <end position="165"/>
    </location>
</feature>
<organism evidence="3 4">
    <name type="scientific">Mucor circinelloides f. lusitanicus</name>
    <name type="common">Mucor racemosus var. lusitanicus</name>
    <dbReference type="NCBI Taxonomy" id="29924"/>
    <lineage>
        <taxon>Eukaryota</taxon>
        <taxon>Fungi</taxon>
        <taxon>Fungi incertae sedis</taxon>
        <taxon>Mucoromycota</taxon>
        <taxon>Mucoromycotina</taxon>
        <taxon>Mucoromycetes</taxon>
        <taxon>Mucorales</taxon>
        <taxon>Mucorineae</taxon>
        <taxon>Mucoraceae</taxon>
        <taxon>Mucor</taxon>
    </lineage>
</organism>
<feature type="region of interest" description="Disordered" evidence="1">
    <location>
        <begin position="126"/>
        <end position="220"/>
    </location>
</feature>
<dbReference type="SMART" id="SM00355">
    <property type="entry name" value="ZnF_C2H2"/>
    <property type="match status" value="2"/>
</dbReference>
<feature type="compositionally biased region" description="Basic and acidic residues" evidence="1">
    <location>
        <begin position="191"/>
        <end position="200"/>
    </location>
</feature>
<protein>
    <recommendedName>
        <fullName evidence="2">C2H2-type domain-containing protein</fullName>
    </recommendedName>
</protein>
<feature type="domain" description="C2H2-type" evidence="2">
    <location>
        <begin position="95"/>
        <end position="116"/>
    </location>
</feature>
<proteinExistence type="predicted"/>
<accession>A0A8H4F2V2</accession>
<evidence type="ECO:0000313" key="3">
    <source>
        <dbReference type="EMBL" id="KAF1802939.1"/>
    </source>
</evidence>